<dbReference type="GeneID" id="36319351"/>
<dbReference type="AlphaFoldDB" id="A0A0F9WJ48"/>
<dbReference type="PANTHER" id="PTHR10783">
    <property type="entry name" value="XENOTROPIC AND POLYTROPIC RETROVIRUS RECEPTOR 1-RELATED"/>
    <property type="match status" value="1"/>
</dbReference>
<evidence type="ECO:0000256" key="6">
    <source>
        <dbReference type="SAM" id="Phobius"/>
    </source>
</evidence>
<organism evidence="9 10">
    <name type="scientific">Vairimorpha ceranae</name>
    <dbReference type="NCBI Taxonomy" id="40302"/>
    <lineage>
        <taxon>Eukaryota</taxon>
        <taxon>Fungi</taxon>
        <taxon>Fungi incertae sedis</taxon>
        <taxon>Microsporidia</taxon>
        <taxon>Nosematidae</taxon>
        <taxon>Vairimorpha</taxon>
    </lineage>
</organism>
<dbReference type="OMA" id="FMQLYGV"/>
<feature type="transmembrane region" description="Helical" evidence="6">
    <location>
        <begin position="399"/>
        <end position="417"/>
    </location>
</feature>
<dbReference type="PROSITE" id="PS51380">
    <property type="entry name" value="EXS"/>
    <property type="match status" value="1"/>
</dbReference>
<reference evidence="9 10" key="1">
    <citation type="journal article" date="2015" name="Environ. Microbiol.">
        <title>Genome analyses suggest the presence of polyploidy and recent human-driven expansions in eight global populations of the honeybee pathogen Nosema ceranae.</title>
        <authorList>
            <person name="Pelin A."/>
            <person name="Selman M."/>
            <person name="Aris-Brosou S."/>
            <person name="Farinelli L."/>
            <person name="Corradi N."/>
        </authorList>
    </citation>
    <scope>NUCLEOTIDE SEQUENCE [LARGE SCALE GENOMIC DNA]</scope>
    <source>
        <strain evidence="9 10">PA08 1199</strain>
    </source>
</reference>
<dbReference type="RefSeq" id="XP_024332312.1">
    <property type="nucleotide sequence ID" value="XM_024474430.1"/>
</dbReference>
<evidence type="ECO:0000259" key="8">
    <source>
        <dbReference type="PROSITE" id="PS51382"/>
    </source>
</evidence>
<evidence type="ECO:0000256" key="4">
    <source>
        <dbReference type="ARBA" id="ARBA00022989"/>
    </source>
</evidence>
<dbReference type="VEuPathDB" id="MicrosporidiaDB:NCER_100174"/>
<feature type="transmembrane region" description="Helical" evidence="6">
    <location>
        <begin position="509"/>
        <end position="527"/>
    </location>
</feature>
<comment type="caution">
    <text evidence="9">The sequence shown here is derived from an EMBL/GenBank/DDBJ whole genome shotgun (WGS) entry which is preliminary data.</text>
</comment>
<dbReference type="InterPro" id="IPR004342">
    <property type="entry name" value="EXS_C"/>
</dbReference>
<evidence type="ECO:0000313" key="9">
    <source>
        <dbReference type="EMBL" id="KKO76570.1"/>
    </source>
</evidence>
<feature type="transmembrane region" description="Helical" evidence="6">
    <location>
        <begin position="346"/>
        <end position="367"/>
    </location>
</feature>
<comment type="similarity">
    <text evidence="2">Belongs to the SYG1 (TC 2.A.94) family.</text>
</comment>
<evidence type="ECO:0000256" key="1">
    <source>
        <dbReference type="ARBA" id="ARBA00004141"/>
    </source>
</evidence>
<feature type="domain" description="SPX" evidence="8">
    <location>
        <begin position="1"/>
        <end position="220"/>
    </location>
</feature>
<evidence type="ECO:0000256" key="3">
    <source>
        <dbReference type="ARBA" id="ARBA00022692"/>
    </source>
</evidence>
<feature type="transmembrane region" description="Helical" evidence="6">
    <location>
        <begin position="303"/>
        <end position="325"/>
    </location>
</feature>
<evidence type="ECO:0000256" key="5">
    <source>
        <dbReference type="ARBA" id="ARBA00023136"/>
    </source>
</evidence>
<gene>
    <name evidence="9" type="ORF">AAJ76_2000114432</name>
</gene>
<dbReference type="InterPro" id="IPR004331">
    <property type="entry name" value="SPX_dom"/>
</dbReference>
<dbReference type="VEuPathDB" id="MicrosporidiaDB:G9O61_00g006450"/>
<accession>A0A0F9WJ48</accession>
<dbReference type="Proteomes" id="UP000034350">
    <property type="component" value="Unassembled WGS sequence"/>
</dbReference>
<dbReference type="EMBL" id="JPQZ01000002">
    <property type="protein sequence ID" value="KKO76570.1"/>
    <property type="molecule type" value="Genomic_DNA"/>
</dbReference>
<evidence type="ECO:0000259" key="7">
    <source>
        <dbReference type="PROSITE" id="PS51380"/>
    </source>
</evidence>
<dbReference type="PROSITE" id="PS51382">
    <property type="entry name" value="SPX"/>
    <property type="match status" value="1"/>
</dbReference>
<dbReference type="VEuPathDB" id="MicrosporidiaDB:AAJ76_2000114432"/>
<sequence>MKFSTLLKSNKLQGWEDFYIQYNNLIKYLKNDTNRFKSLLLSEFTKITEFFNGIEDQTDEQRNLLFKIVRENFTENQTKNRNNKKKYEIIEKINTSSEKKEKLINDELYSNKINKSKSLVERENDLSFGGEESDFENIKIVEDIKSPEKKDNKKRRMLNFDTFKINGPFEKRKKEKAFHELLQAINSVKSYRDINYMGLSIIIRKYINKIGSDEFSSDFLKKLHQSHFRKSKKIDKMQKEVRSVYKKVFVLNDKFKAQIIFKKIGKKLRPDPFLTFLIGVFLTALVVIIYCADLDQNPFVKRIAYNVGLIQFGAFLFGVCDLLFIKYDINHNLIFNFDVISNLSPIDFLLNITLTLNLTFLSCLIFIKKYPDILAYGLVCVPICIIALPFNILWYKSRLYFISVFIGTLVSGFRKVYFKNFFFADVFQSFTSSFKMLSIDLGIKKTCLSFMFFNNLWPTVRIIQCLNRYKETKSSFPHLINMSKYLLTFISGTLQAVSYFYKDYRIQRWKFFFTFCASTFSLIWDYFLDWTIFRSKKLFPNYFYVLGAIYNFGSRYLWICKDFNLIDNEFVFISCEIVRRFVWALFRVENEHVNNCTDEQSKLGLLFSKELFFIKDSTPKIKRKTSIKNYSDPDESL</sequence>
<dbReference type="Pfam" id="PF03124">
    <property type="entry name" value="EXS"/>
    <property type="match status" value="1"/>
</dbReference>
<dbReference type="OrthoDB" id="9970435at2759"/>
<keyword evidence="4 6" id="KW-1133">Transmembrane helix</keyword>
<comment type="subcellular location">
    <subcellularLocation>
        <location evidence="1">Membrane</location>
        <topology evidence="1">Multi-pass membrane protein</topology>
    </subcellularLocation>
</comment>
<keyword evidence="9" id="KW-0675">Receptor</keyword>
<evidence type="ECO:0000256" key="2">
    <source>
        <dbReference type="ARBA" id="ARBA00009665"/>
    </source>
</evidence>
<keyword evidence="3 6" id="KW-0812">Transmembrane</keyword>
<name>A0A0F9WJ48_9MICR</name>
<feature type="transmembrane region" description="Helical" evidence="6">
    <location>
        <begin position="273"/>
        <end position="291"/>
    </location>
</feature>
<feature type="transmembrane region" description="Helical" evidence="6">
    <location>
        <begin position="373"/>
        <end position="392"/>
    </location>
</feature>
<protein>
    <submittedName>
        <fullName evidence="9">Xenotropic and polytropic retrovirus receptor 1</fullName>
    </submittedName>
</protein>
<feature type="transmembrane region" description="Helical" evidence="6">
    <location>
        <begin position="539"/>
        <end position="558"/>
    </location>
</feature>
<feature type="domain" description="EXS" evidence="7">
    <location>
        <begin position="441"/>
        <end position="623"/>
    </location>
</feature>
<keyword evidence="5 6" id="KW-0472">Membrane</keyword>
<keyword evidence="10" id="KW-1185">Reference proteome</keyword>
<proteinExistence type="inferred from homology"/>
<evidence type="ECO:0000313" key="10">
    <source>
        <dbReference type="Proteomes" id="UP000034350"/>
    </source>
</evidence>
<dbReference type="GO" id="GO:0005737">
    <property type="term" value="C:cytoplasm"/>
    <property type="evidence" value="ECO:0007669"/>
    <property type="project" value="TreeGrafter"/>
</dbReference>
<dbReference type="GO" id="GO:0016020">
    <property type="term" value="C:membrane"/>
    <property type="evidence" value="ECO:0007669"/>
    <property type="project" value="UniProtKB-SubCell"/>
</dbReference>